<feature type="region of interest" description="Disordered" evidence="1">
    <location>
        <begin position="62"/>
        <end position="83"/>
    </location>
</feature>
<dbReference type="EMBL" id="UXUI01007229">
    <property type="protein sequence ID" value="VDD86419.1"/>
    <property type="molecule type" value="Genomic_DNA"/>
</dbReference>
<reference evidence="2 3" key="2">
    <citation type="submission" date="2018-10" db="EMBL/GenBank/DDBJ databases">
        <authorList>
            <consortium name="Pathogen Informatics"/>
        </authorList>
    </citation>
    <scope>NUCLEOTIDE SEQUENCE [LARGE SCALE GENOMIC DNA]</scope>
</reference>
<dbReference type="Proteomes" id="UP000274131">
    <property type="component" value="Unassembled WGS sequence"/>
</dbReference>
<proteinExistence type="predicted"/>
<name>A0A0N4UWI3_ENTVE</name>
<gene>
    <name evidence="2" type="ORF">EVEC_LOCUS1562</name>
</gene>
<dbReference type="WBParaSite" id="EVEC_0000185401-mRNA-1">
    <property type="protein sequence ID" value="EVEC_0000185401-mRNA-1"/>
    <property type="gene ID" value="EVEC_0000185401"/>
</dbReference>
<reference evidence="4" key="1">
    <citation type="submission" date="2017-02" db="UniProtKB">
        <authorList>
            <consortium name="WormBaseParasite"/>
        </authorList>
    </citation>
    <scope>IDENTIFICATION</scope>
</reference>
<sequence>MVGLLVAAQKCTMRLVCIYLSMCAEPRGYVLCLAPAVFTWTESRSSTASMIIRLPTKGPPQRSFPINVRGERVHDDDKPLPVS</sequence>
<dbReference type="AlphaFoldDB" id="A0A0N4UWI3"/>
<evidence type="ECO:0000313" key="2">
    <source>
        <dbReference type="EMBL" id="VDD86419.1"/>
    </source>
</evidence>
<evidence type="ECO:0000256" key="1">
    <source>
        <dbReference type="SAM" id="MobiDB-lite"/>
    </source>
</evidence>
<organism evidence="4">
    <name type="scientific">Enterobius vermicularis</name>
    <name type="common">Human pinworm</name>
    <dbReference type="NCBI Taxonomy" id="51028"/>
    <lineage>
        <taxon>Eukaryota</taxon>
        <taxon>Metazoa</taxon>
        <taxon>Ecdysozoa</taxon>
        <taxon>Nematoda</taxon>
        <taxon>Chromadorea</taxon>
        <taxon>Rhabditida</taxon>
        <taxon>Spirurina</taxon>
        <taxon>Oxyuridomorpha</taxon>
        <taxon>Oxyuroidea</taxon>
        <taxon>Oxyuridae</taxon>
        <taxon>Enterobius</taxon>
    </lineage>
</organism>
<protein>
    <submittedName>
        <fullName evidence="4">Secreted protein</fullName>
    </submittedName>
</protein>
<accession>A0A0N4UWI3</accession>
<evidence type="ECO:0000313" key="3">
    <source>
        <dbReference type="Proteomes" id="UP000274131"/>
    </source>
</evidence>
<evidence type="ECO:0000313" key="4">
    <source>
        <dbReference type="WBParaSite" id="EVEC_0000185401-mRNA-1"/>
    </source>
</evidence>
<keyword evidence="3" id="KW-1185">Reference proteome</keyword>
<feature type="compositionally biased region" description="Basic and acidic residues" evidence="1">
    <location>
        <begin position="69"/>
        <end position="83"/>
    </location>
</feature>